<name>A0A7W7IQV6_9CAUL</name>
<dbReference type="RefSeq" id="WP_184271034.1">
    <property type="nucleotide sequence ID" value="NZ_JACHKY010000004.1"/>
</dbReference>
<dbReference type="AlphaFoldDB" id="A0A7W7IQV6"/>
<comment type="caution">
    <text evidence="2">The sequence shown here is derived from an EMBL/GenBank/DDBJ whole genome shotgun (WGS) entry which is preliminary data.</text>
</comment>
<dbReference type="InterPro" id="IPR036390">
    <property type="entry name" value="WH_DNA-bd_sf"/>
</dbReference>
<feature type="domain" description="HTH marR-type" evidence="1">
    <location>
        <begin position="26"/>
        <end position="127"/>
    </location>
</feature>
<keyword evidence="3" id="KW-1185">Reference proteome</keyword>
<dbReference type="SUPFAM" id="SSF46785">
    <property type="entry name" value="Winged helix' DNA-binding domain"/>
    <property type="match status" value="1"/>
</dbReference>
<dbReference type="PANTHER" id="PTHR33164:SF57">
    <property type="entry name" value="MARR-FAMILY TRANSCRIPTIONAL REGULATOR"/>
    <property type="match status" value="1"/>
</dbReference>
<evidence type="ECO:0000313" key="2">
    <source>
        <dbReference type="EMBL" id="MBB4798850.1"/>
    </source>
</evidence>
<dbReference type="InterPro" id="IPR000835">
    <property type="entry name" value="HTH_MarR-typ"/>
</dbReference>
<dbReference type="Proteomes" id="UP000539957">
    <property type="component" value="Unassembled WGS sequence"/>
</dbReference>
<evidence type="ECO:0000259" key="1">
    <source>
        <dbReference type="SMART" id="SM00347"/>
    </source>
</evidence>
<organism evidence="2 3">
    <name type="scientific">Brevundimonas bullata</name>
    <dbReference type="NCBI Taxonomy" id="13160"/>
    <lineage>
        <taxon>Bacteria</taxon>
        <taxon>Pseudomonadati</taxon>
        <taxon>Pseudomonadota</taxon>
        <taxon>Alphaproteobacteria</taxon>
        <taxon>Caulobacterales</taxon>
        <taxon>Caulobacteraceae</taxon>
        <taxon>Brevundimonas</taxon>
    </lineage>
</organism>
<dbReference type="GO" id="GO:0006950">
    <property type="term" value="P:response to stress"/>
    <property type="evidence" value="ECO:0007669"/>
    <property type="project" value="TreeGrafter"/>
</dbReference>
<proteinExistence type="predicted"/>
<accession>A0A7W7IQV6</accession>
<gene>
    <name evidence="2" type="ORF">HNP32_002604</name>
</gene>
<dbReference type="GO" id="GO:0003700">
    <property type="term" value="F:DNA-binding transcription factor activity"/>
    <property type="evidence" value="ECO:0007669"/>
    <property type="project" value="InterPro"/>
</dbReference>
<evidence type="ECO:0000313" key="3">
    <source>
        <dbReference type="Proteomes" id="UP000539957"/>
    </source>
</evidence>
<dbReference type="GO" id="GO:0003677">
    <property type="term" value="F:DNA binding"/>
    <property type="evidence" value="ECO:0007669"/>
    <property type="project" value="UniProtKB-KW"/>
</dbReference>
<dbReference type="SMART" id="SM00347">
    <property type="entry name" value="HTH_MARR"/>
    <property type="match status" value="1"/>
</dbReference>
<dbReference type="EMBL" id="JACHKY010000004">
    <property type="protein sequence ID" value="MBB4798850.1"/>
    <property type="molecule type" value="Genomic_DNA"/>
</dbReference>
<dbReference type="InterPro" id="IPR039422">
    <property type="entry name" value="MarR/SlyA-like"/>
</dbReference>
<dbReference type="Pfam" id="PF12802">
    <property type="entry name" value="MarR_2"/>
    <property type="match status" value="1"/>
</dbReference>
<sequence length="158" mass="17493">MIELNRTFLGRLSEQLSDLIEQQSAEVFARAGLIIPVKSSSLMVAISALGPVSVADLGRALDRSHQLIQQKIPRLVKLELVTRQPNPEDQRAVLIAITDRGREQLALLDSLDGAFERAYAEMEQDAGPVFDGIKRAIQSLQARPLVDRMPDLKDGKRP</sequence>
<protein>
    <submittedName>
        <fullName evidence="2">DNA-binding MarR family transcriptional regulator</fullName>
    </submittedName>
</protein>
<dbReference type="PANTHER" id="PTHR33164">
    <property type="entry name" value="TRANSCRIPTIONAL REGULATOR, MARR FAMILY"/>
    <property type="match status" value="1"/>
</dbReference>
<reference evidence="2 3" key="1">
    <citation type="submission" date="2020-08" db="EMBL/GenBank/DDBJ databases">
        <title>Functional genomics of gut bacteria from endangered species of beetles.</title>
        <authorList>
            <person name="Carlos-Shanley C."/>
        </authorList>
    </citation>
    <scope>NUCLEOTIDE SEQUENCE [LARGE SCALE GENOMIC DNA]</scope>
    <source>
        <strain evidence="2 3">S00123</strain>
    </source>
</reference>
<keyword evidence="2" id="KW-0238">DNA-binding</keyword>
<dbReference type="InterPro" id="IPR036388">
    <property type="entry name" value="WH-like_DNA-bd_sf"/>
</dbReference>
<dbReference type="Gene3D" id="1.10.10.10">
    <property type="entry name" value="Winged helix-like DNA-binding domain superfamily/Winged helix DNA-binding domain"/>
    <property type="match status" value="1"/>
</dbReference>